<feature type="compositionally biased region" description="Basic and acidic residues" evidence="1">
    <location>
        <begin position="39"/>
        <end position="50"/>
    </location>
</feature>
<dbReference type="OrthoDB" id="5858292at2759"/>
<reference evidence="2 3" key="1">
    <citation type="submission" date="2018-11" db="EMBL/GenBank/DDBJ databases">
        <authorList>
            <consortium name="Pathogen Informatics"/>
        </authorList>
    </citation>
    <scope>NUCLEOTIDE SEQUENCE [LARGE SCALE GENOMIC DNA]</scope>
</reference>
<accession>A0A3P7JQV1</accession>
<organism evidence="2 3">
    <name type="scientific">Strongylus vulgaris</name>
    <name type="common">Blood worm</name>
    <dbReference type="NCBI Taxonomy" id="40348"/>
    <lineage>
        <taxon>Eukaryota</taxon>
        <taxon>Metazoa</taxon>
        <taxon>Ecdysozoa</taxon>
        <taxon>Nematoda</taxon>
        <taxon>Chromadorea</taxon>
        <taxon>Rhabditida</taxon>
        <taxon>Rhabditina</taxon>
        <taxon>Rhabditomorpha</taxon>
        <taxon>Strongyloidea</taxon>
        <taxon>Strongylidae</taxon>
        <taxon>Strongylus</taxon>
    </lineage>
</organism>
<dbReference type="Proteomes" id="UP000270094">
    <property type="component" value="Unassembled WGS sequence"/>
</dbReference>
<feature type="non-terminal residue" evidence="2">
    <location>
        <position position="72"/>
    </location>
</feature>
<proteinExistence type="predicted"/>
<feature type="region of interest" description="Disordered" evidence="1">
    <location>
        <begin position="25"/>
        <end position="52"/>
    </location>
</feature>
<protein>
    <submittedName>
        <fullName evidence="2">Uncharacterized protein</fullName>
    </submittedName>
</protein>
<dbReference type="EMBL" id="UYYB01144728">
    <property type="protein sequence ID" value="VDM85746.1"/>
    <property type="molecule type" value="Genomic_DNA"/>
</dbReference>
<evidence type="ECO:0000256" key="1">
    <source>
        <dbReference type="SAM" id="MobiDB-lite"/>
    </source>
</evidence>
<dbReference type="AlphaFoldDB" id="A0A3P7JQV1"/>
<evidence type="ECO:0000313" key="3">
    <source>
        <dbReference type="Proteomes" id="UP000270094"/>
    </source>
</evidence>
<keyword evidence="3" id="KW-1185">Reference proteome</keyword>
<evidence type="ECO:0000313" key="2">
    <source>
        <dbReference type="EMBL" id="VDM85746.1"/>
    </source>
</evidence>
<gene>
    <name evidence="2" type="ORF">SVUK_LOCUS20744</name>
</gene>
<name>A0A3P7JQV1_STRVU</name>
<sequence length="72" mass="8368">MLGTELGKKVDANFIQKGYEEFLIKNKKPPPTMPKKKPLTKEQKRAEMRKRGIFVEADDTEMDYSDMEKMAS</sequence>